<dbReference type="PANTHER" id="PTHR42678">
    <property type="entry name" value="AMIDASE"/>
    <property type="match status" value="1"/>
</dbReference>
<evidence type="ECO:0000313" key="2">
    <source>
        <dbReference type="EMBL" id="MBC6491249.1"/>
    </source>
</evidence>
<name>A0ABR7M8T6_9BACT</name>
<reference evidence="2 3" key="1">
    <citation type="submission" date="2016-07" db="EMBL/GenBank/DDBJ databases">
        <title>Genome analysis of Flavihumibacter stibioxidans YS-17.</title>
        <authorList>
            <person name="Shi K."/>
            <person name="Han Y."/>
            <person name="Wang G."/>
        </authorList>
    </citation>
    <scope>NUCLEOTIDE SEQUENCE [LARGE SCALE GENOMIC DNA]</scope>
    <source>
        <strain evidence="2 3">YS-17</strain>
    </source>
</reference>
<feature type="domain" description="Amidase" evidence="1">
    <location>
        <begin position="29"/>
        <end position="278"/>
    </location>
</feature>
<protein>
    <recommendedName>
        <fullName evidence="1">Amidase domain-containing protein</fullName>
    </recommendedName>
</protein>
<dbReference type="InterPro" id="IPR023631">
    <property type="entry name" value="Amidase_dom"/>
</dbReference>
<sequence>MQELEGLVKGKSVTAIQSALQDGKLSSVELVLYYLDRIRRYDIGLLNSVLEINPDLLKIARAKDKQRRRKKSAGPLHGIPVLLKDNIATADKLHSSAGTWALQSWKPSEDAFLVAQLRKSGAIIMGKANMSEWANYMDPCMPSGFSVRGGQTRNPYGPFDTWGSSSGSAVAVAADLVTISVGSETQGSIIMPARINSVVGLKPSMGLLSRSGIIPLLEYQDVPGPFGKTVADVAALLSGMTGTDPRDTATAAGKSAHALDYTKYLDSAAWKNIRIGVPLLEEADIAALLANYQGSTPNKAGFQNNLETNRKIQLKAIEAFRAAGMEVVMVPNKEIPARLTDIGQALQFGFKQDLNQFLSSLGTRAPFPSLEAIIAHNKEDLKNRAPFGQGLLEGSQHTKLTKEAFEEMKKRNIEKGRNGIDSLLSRYNIDVLVSDVNQTYAPAGYPALTIPAGYSERGEPQAIILVGTRFSEPALIAAGAAFEEKTKAWKAPDLERTLAEIRKISATPFNSRK</sequence>
<dbReference type="PANTHER" id="PTHR42678:SF34">
    <property type="entry name" value="OS04G0183300 PROTEIN"/>
    <property type="match status" value="1"/>
</dbReference>
<organism evidence="2 3">
    <name type="scientific">Flavihumibacter stibioxidans</name>
    <dbReference type="NCBI Taxonomy" id="1834163"/>
    <lineage>
        <taxon>Bacteria</taxon>
        <taxon>Pseudomonadati</taxon>
        <taxon>Bacteroidota</taxon>
        <taxon>Chitinophagia</taxon>
        <taxon>Chitinophagales</taxon>
        <taxon>Chitinophagaceae</taxon>
        <taxon>Flavihumibacter</taxon>
    </lineage>
</organism>
<dbReference type="Gene3D" id="3.90.1300.10">
    <property type="entry name" value="Amidase signature (AS) domain"/>
    <property type="match status" value="1"/>
</dbReference>
<dbReference type="Proteomes" id="UP000765802">
    <property type="component" value="Unassembled WGS sequence"/>
</dbReference>
<dbReference type="SUPFAM" id="SSF75304">
    <property type="entry name" value="Amidase signature (AS) enzymes"/>
    <property type="match status" value="1"/>
</dbReference>
<gene>
    <name evidence="2" type="ORF">BC349_09415</name>
</gene>
<dbReference type="InterPro" id="IPR036928">
    <property type="entry name" value="AS_sf"/>
</dbReference>
<evidence type="ECO:0000313" key="3">
    <source>
        <dbReference type="Proteomes" id="UP000765802"/>
    </source>
</evidence>
<comment type="caution">
    <text evidence="2">The sequence shown here is derived from an EMBL/GenBank/DDBJ whole genome shotgun (WGS) entry which is preliminary data.</text>
</comment>
<proteinExistence type="predicted"/>
<evidence type="ECO:0000259" key="1">
    <source>
        <dbReference type="Pfam" id="PF01425"/>
    </source>
</evidence>
<dbReference type="Pfam" id="PF01425">
    <property type="entry name" value="Amidase"/>
    <property type="match status" value="1"/>
</dbReference>
<accession>A0ABR7M8T6</accession>
<keyword evidence="3" id="KW-1185">Reference proteome</keyword>
<dbReference type="EMBL" id="MBUA01000012">
    <property type="protein sequence ID" value="MBC6491249.1"/>
    <property type="molecule type" value="Genomic_DNA"/>
</dbReference>